<comment type="caution">
    <text evidence="1">The sequence shown here is derived from an EMBL/GenBank/DDBJ whole genome shotgun (WGS) entry which is preliminary data.</text>
</comment>
<accession>A0AAW3ENM3</accession>
<dbReference type="AlphaFoldDB" id="A0AAW3ENM3"/>
<protein>
    <recommendedName>
        <fullName evidence="5">Transposase</fullName>
    </recommendedName>
</protein>
<evidence type="ECO:0000313" key="4">
    <source>
        <dbReference type="Proteomes" id="UP000029436"/>
    </source>
</evidence>
<evidence type="ECO:0000313" key="2">
    <source>
        <dbReference type="EMBL" id="KGA30023.1"/>
    </source>
</evidence>
<evidence type="ECO:0008006" key="5">
    <source>
        <dbReference type="Google" id="ProtNLM"/>
    </source>
</evidence>
<sequence>MVFSFCNELLSDYSLFVKCSGKPCISQLAYTMLMLRQRKPSERKCVLEDENDGRNYHQD</sequence>
<reference evidence="3 4" key="1">
    <citation type="submission" date="2014-08" db="EMBL/GenBank/DDBJ databases">
        <title>Genome sequences of NCPPB Pectobacterium isolates.</title>
        <authorList>
            <person name="Glover R.H."/>
            <person name="Sapp M."/>
            <person name="Elphinstone J."/>
        </authorList>
    </citation>
    <scope>NUCLEOTIDE SEQUENCE [LARGE SCALE GENOMIC DNA]</scope>
    <source>
        <strain evidence="1 3">NCPPB 3701</strain>
        <strain evidence="2 4">NCPPB3702</strain>
    </source>
</reference>
<evidence type="ECO:0000313" key="3">
    <source>
        <dbReference type="Proteomes" id="UP000029257"/>
    </source>
</evidence>
<proteinExistence type="predicted"/>
<dbReference type="EMBL" id="JQOH01000002">
    <property type="protein sequence ID" value="KGA30023.1"/>
    <property type="molecule type" value="Genomic_DNA"/>
</dbReference>
<organism evidence="1 3">
    <name type="scientific">Pectobacterium wasabiae</name>
    <dbReference type="NCBI Taxonomy" id="55208"/>
    <lineage>
        <taxon>Bacteria</taxon>
        <taxon>Pseudomonadati</taxon>
        <taxon>Pseudomonadota</taxon>
        <taxon>Gammaproteobacteria</taxon>
        <taxon>Enterobacterales</taxon>
        <taxon>Pectobacteriaceae</taxon>
        <taxon>Pectobacterium</taxon>
    </lineage>
</organism>
<evidence type="ECO:0000313" key="1">
    <source>
        <dbReference type="EMBL" id="KFX09821.1"/>
    </source>
</evidence>
<dbReference type="Proteomes" id="UP000029257">
    <property type="component" value="Unassembled WGS sequence"/>
</dbReference>
<dbReference type="EMBL" id="JQHP01000001">
    <property type="protein sequence ID" value="KFX09821.1"/>
    <property type="molecule type" value="Genomic_DNA"/>
</dbReference>
<dbReference type="Proteomes" id="UP000029436">
    <property type="component" value="Unassembled WGS sequence"/>
</dbReference>
<name>A0AAW3ENM3_9GAMM</name>
<keyword evidence="4" id="KW-1185">Reference proteome</keyword>
<gene>
    <name evidence="1" type="ORF">JV38_02545</name>
    <name evidence="2" type="ORF">KU73_06270</name>
</gene>